<sequence length="197" mass="22058">MKSLIIVLVLSSSCLGDVSHILSEYSSTTITSTLPPSTTLSPKPYSFQYKAGRYPGHVDRTHEESGDGSGTIYGSYSFVDPKNTVRRIEYVADQNGFHPSLINYEDTLRQPVDSEAVKLAKERHFQLYEKLAEANAHDVPINIPRDTASVLKAKDKHFQLYQKIAEEHAAIASQRKAERAAYEATSVINDVNEYQTY</sequence>
<feature type="signal peptide" evidence="2">
    <location>
        <begin position="1"/>
        <end position="16"/>
    </location>
</feature>
<proteinExistence type="predicted"/>
<gene>
    <name evidence="4" type="primary">LOC107070607</name>
</gene>
<name>A0ABM1IW65_POLDO</name>
<dbReference type="InterPro" id="IPR000618">
    <property type="entry name" value="Insect_cuticle"/>
</dbReference>
<keyword evidence="2" id="KW-0732">Signal</keyword>
<keyword evidence="1" id="KW-0193">Cuticle</keyword>
<dbReference type="InterPro" id="IPR050468">
    <property type="entry name" value="Cuticle_Struct_Prot"/>
</dbReference>
<accession>A0ABM1IW65</accession>
<evidence type="ECO:0000256" key="1">
    <source>
        <dbReference type="PROSITE-ProRule" id="PRU00497"/>
    </source>
</evidence>
<dbReference type="GeneID" id="107070607"/>
<dbReference type="Pfam" id="PF00379">
    <property type="entry name" value="Chitin_bind_4"/>
    <property type="match status" value="1"/>
</dbReference>
<organism evidence="3 4">
    <name type="scientific">Polistes dominula</name>
    <name type="common">European paper wasp</name>
    <name type="synonym">Vespa dominula</name>
    <dbReference type="NCBI Taxonomy" id="743375"/>
    <lineage>
        <taxon>Eukaryota</taxon>
        <taxon>Metazoa</taxon>
        <taxon>Ecdysozoa</taxon>
        <taxon>Arthropoda</taxon>
        <taxon>Hexapoda</taxon>
        <taxon>Insecta</taxon>
        <taxon>Pterygota</taxon>
        <taxon>Neoptera</taxon>
        <taxon>Endopterygota</taxon>
        <taxon>Hymenoptera</taxon>
        <taxon>Apocrita</taxon>
        <taxon>Aculeata</taxon>
        <taxon>Vespoidea</taxon>
        <taxon>Vespidae</taxon>
        <taxon>Polistinae</taxon>
        <taxon>Polistini</taxon>
        <taxon>Polistes</taxon>
    </lineage>
</organism>
<protein>
    <submittedName>
        <fullName evidence="4">Cuticle protein 7</fullName>
    </submittedName>
</protein>
<keyword evidence="3" id="KW-1185">Reference proteome</keyword>
<feature type="chain" id="PRO_5046215971" evidence="2">
    <location>
        <begin position="17"/>
        <end position="197"/>
    </location>
</feature>
<dbReference type="PANTHER" id="PTHR10380">
    <property type="entry name" value="CUTICLE PROTEIN"/>
    <property type="match status" value="1"/>
</dbReference>
<evidence type="ECO:0000313" key="3">
    <source>
        <dbReference type="Proteomes" id="UP000694924"/>
    </source>
</evidence>
<dbReference type="RefSeq" id="XP_015184452.1">
    <property type="nucleotide sequence ID" value="XM_015328966.1"/>
</dbReference>
<reference evidence="4" key="1">
    <citation type="submission" date="2025-08" db="UniProtKB">
        <authorList>
            <consortium name="RefSeq"/>
        </authorList>
    </citation>
    <scope>IDENTIFICATION</scope>
    <source>
        <tissue evidence="4">Whole body</tissue>
    </source>
</reference>
<dbReference type="Proteomes" id="UP000694924">
    <property type="component" value="Unplaced"/>
</dbReference>
<evidence type="ECO:0000313" key="4">
    <source>
        <dbReference type="RefSeq" id="XP_015184452.1"/>
    </source>
</evidence>
<evidence type="ECO:0000256" key="2">
    <source>
        <dbReference type="SAM" id="SignalP"/>
    </source>
</evidence>
<dbReference type="PROSITE" id="PS51155">
    <property type="entry name" value="CHIT_BIND_RR_2"/>
    <property type="match status" value="1"/>
</dbReference>